<evidence type="ECO:0000313" key="3">
    <source>
        <dbReference type="Proteomes" id="UP000629468"/>
    </source>
</evidence>
<reference evidence="2 3" key="1">
    <citation type="journal article" name="Sci. Rep.">
        <title>Telomere-to-telomere assembled and centromere annotated genomes of the two main subspecies of the button mushroom Agaricus bisporus reveal especially polymorphic chromosome ends.</title>
        <authorList>
            <person name="Sonnenberg A.S.M."/>
            <person name="Sedaghat-Telgerd N."/>
            <person name="Lavrijssen B."/>
            <person name="Ohm R.A."/>
            <person name="Hendrickx P.M."/>
            <person name="Scholtmeijer K."/>
            <person name="Baars J.J.P."/>
            <person name="van Peer A."/>
        </authorList>
    </citation>
    <scope>NUCLEOTIDE SEQUENCE [LARGE SCALE GENOMIC DNA]</scope>
    <source>
        <strain evidence="2 3">H119_p4</strain>
    </source>
</reference>
<comment type="caution">
    <text evidence="2">The sequence shown here is derived from an EMBL/GenBank/DDBJ whole genome shotgun (WGS) entry which is preliminary data.</text>
</comment>
<feature type="transmembrane region" description="Helical" evidence="1">
    <location>
        <begin position="150"/>
        <end position="169"/>
    </location>
</feature>
<feature type="transmembrane region" description="Helical" evidence="1">
    <location>
        <begin position="189"/>
        <end position="218"/>
    </location>
</feature>
<protein>
    <submittedName>
        <fullName evidence="2">Uncharacterized protein</fullName>
    </submittedName>
</protein>
<sequence>MVKVSGRMGRRETSGSPIIIIGSQYKEANPETYLNHLSPQEALEYEATRNVLLVLFGATIWDILATLSDDIKVLKRSRFRPAIFCFVFSRCFALAHAIINVIRRATPVRNLHATVLLSVVFCGMSIGCSSYLFLQRVRAVYADSPRVQQFFTIFWMTFLASETLMGFSIRPVYIPNTEHFKETGIQPLVAITIFLAIAYDSSIFLAISYKIGIAHVIIDREMGWKRFIVGKALPRLSQAVLRGGQQYYL</sequence>
<name>A0A8H7F777_AGABI</name>
<accession>A0A8H7F777</accession>
<evidence type="ECO:0000313" key="2">
    <source>
        <dbReference type="EMBL" id="KAF7778950.1"/>
    </source>
</evidence>
<keyword evidence="1" id="KW-0812">Transmembrane</keyword>
<keyword evidence="1" id="KW-1133">Transmembrane helix</keyword>
<keyword evidence="1" id="KW-0472">Membrane</keyword>
<proteinExistence type="predicted"/>
<dbReference type="EMBL" id="JABXXO010000004">
    <property type="protein sequence ID" value="KAF7778950.1"/>
    <property type="molecule type" value="Genomic_DNA"/>
</dbReference>
<feature type="transmembrane region" description="Helical" evidence="1">
    <location>
        <begin position="111"/>
        <end position="134"/>
    </location>
</feature>
<evidence type="ECO:0000256" key="1">
    <source>
        <dbReference type="SAM" id="Phobius"/>
    </source>
</evidence>
<gene>
    <name evidence="2" type="ORF">Agabi119p4_3295</name>
</gene>
<organism evidence="2 3">
    <name type="scientific">Agaricus bisporus var. burnettii</name>
    <dbReference type="NCBI Taxonomy" id="192524"/>
    <lineage>
        <taxon>Eukaryota</taxon>
        <taxon>Fungi</taxon>
        <taxon>Dikarya</taxon>
        <taxon>Basidiomycota</taxon>
        <taxon>Agaricomycotina</taxon>
        <taxon>Agaricomycetes</taxon>
        <taxon>Agaricomycetidae</taxon>
        <taxon>Agaricales</taxon>
        <taxon>Agaricineae</taxon>
        <taxon>Agaricaceae</taxon>
        <taxon>Agaricus</taxon>
    </lineage>
</organism>
<dbReference type="AlphaFoldDB" id="A0A8H7F777"/>
<dbReference type="Proteomes" id="UP000629468">
    <property type="component" value="Unassembled WGS sequence"/>
</dbReference>
<feature type="transmembrane region" description="Helical" evidence="1">
    <location>
        <begin position="79"/>
        <end position="99"/>
    </location>
</feature>